<dbReference type="Gene3D" id="3.40.50.150">
    <property type="entry name" value="Vaccinia Virus protein VP39"/>
    <property type="match status" value="1"/>
</dbReference>
<reference evidence="2 3" key="1">
    <citation type="submission" date="2024-07" db="EMBL/GenBank/DDBJ databases">
        <title>Genomic Encyclopedia of Type Strains, Phase V (KMG-V): Genome sequencing to study the core and pangenomes of soil and plant-associated prokaryotes.</title>
        <authorList>
            <person name="Whitman W."/>
        </authorList>
    </citation>
    <scope>NUCLEOTIDE SEQUENCE [LARGE SCALE GENOMIC DNA]</scope>
    <source>
        <strain evidence="2 3">USDA 152</strain>
    </source>
</reference>
<name>A0ABV4FVK8_9BRAD</name>
<dbReference type="SUPFAM" id="SSF53335">
    <property type="entry name" value="S-adenosyl-L-methionine-dependent methyltransferases"/>
    <property type="match status" value="1"/>
</dbReference>
<organism evidence="2 3">
    <name type="scientific">Bradyrhizobium ottawaense</name>
    <dbReference type="NCBI Taxonomy" id="931866"/>
    <lineage>
        <taxon>Bacteria</taxon>
        <taxon>Pseudomonadati</taxon>
        <taxon>Pseudomonadota</taxon>
        <taxon>Alphaproteobacteria</taxon>
        <taxon>Hyphomicrobiales</taxon>
        <taxon>Nitrobacteraceae</taxon>
        <taxon>Bradyrhizobium</taxon>
    </lineage>
</organism>
<evidence type="ECO:0000259" key="1">
    <source>
        <dbReference type="Pfam" id="PF08241"/>
    </source>
</evidence>
<accession>A0ABV4FVK8</accession>
<dbReference type="InterPro" id="IPR013216">
    <property type="entry name" value="Methyltransf_11"/>
</dbReference>
<dbReference type="GO" id="GO:0032259">
    <property type="term" value="P:methylation"/>
    <property type="evidence" value="ECO:0007669"/>
    <property type="project" value="UniProtKB-KW"/>
</dbReference>
<dbReference type="CDD" id="cd02440">
    <property type="entry name" value="AdoMet_MTases"/>
    <property type="match status" value="1"/>
</dbReference>
<protein>
    <submittedName>
        <fullName evidence="2">SAM-dependent methyltransferase</fullName>
    </submittedName>
</protein>
<gene>
    <name evidence="2" type="ORF">ABIG07_004598</name>
</gene>
<evidence type="ECO:0000313" key="3">
    <source>
        <dbReference type="Proteomes" id="UP001565369"/>
    </source>
</evidence>
<sequence>MNALPSFIEDRYPELKAGGFDRSDGTVQFYSRVNAILSPEATVVDFGAGRGGPLIDDTVPYRRELRMLKGKAREVIGVDVDEVVLTNPGVDRAVVLRDATIPLADASVDIIVSDFTFEHLPEPAKTCSELDRILKPGGWICARTPNRNGYIAIMNRLISDNLKDVVLRAAQPGRKEEDVFPAHYLLNTFSALTRHFPKDRFEHASYSWDSFPSYHFNKKLLFSGFKTLQAISPPSLKSTLMIFIRKL</sequence>
<dbReference type="GO" id="GO:0008168">
    <property type="term" value="F:methyltransferase activity"/>
    <property type="evidence" value="ECO:0007669"/>
    <property type="project" value="UniProtKB-KW"/>
</dbReference>
<comment type="caution">
    <text evidence="2">The sequence shown here is derived from an EMBL/GenBank/DDBJ whole genome shotgun (WGS) entry which is preliminary data.</text>
</comment>
<keyword evidence="3" id="KW-1185">Reference proteome</keyword>
<dbReference type="Pfam" id="PF08241">
    <property type="entry name" value="Methyltransf_11"/>
    <property type="match status" value="1"/>
</dbReference>
<evidence type="ECO:0000313" key="2">
    <source>
        <dbReference type="EMBL" id="MEY9455650.1"/>
    </source>
</evidence>
<keyword evidence="2" id="KW-0808">Transferase</keyword>
<proteinExistence type="predicted"/>
<dbReference type="Proteomes" id="UP001565369">
    <property type="component" value="Unassembled WGS sequence"/>
</dbReference>
<feature type="domain" description="Methyltransferase type 11" evidence="1">
    <location>
        <begin position="66"/>
        <end position="141"/>
    </location>
</feature>
<dbReference type="InterPro" id="IPR029063">
    <property type="entry name" value="SAM-dependent_MTases_sf"/>
</dbReference>
<dbReference type="EMBL" id="JBGBZJ010000003">
    <property type="protein sequence ID" value="MEY9455650.1"/>
    <property type="molecule type" value="Genomic_DNA"/>
</dbReference>
<dbReference type="PANTHER" id="PTHR43591">
    <property type="entry name" value="METHYLTRANSFERASE"/>
    <property type="match status" value="1"/>
</dbReference>
<dbReference type="RefSeq" id="WP_038974351.1">
    <property type="nucleotide sequence ID" value="NZ_AP021854.1"/>
</dbReference>
<keyword evidence="2" id="KW-0489">Methyltransferase</keyword>